<evidence type="ECO:0000313" key="3">
    <source>
        <dbReference type="EMBL" id="SHE24638.1"/>
    </source>
</evidence>
<feature type="transmembrane region" description="Helical" evidence="2">
    <location>
        <begin position="34"/>
        <end position="57"/>
    </location>
</feature>
<keyword evidence="4" id="KW-1185">Reference proteome</keyword>
<sequence>MAVWNQPGPGVNGPPQRPRGVDADGLPSLTVPRVVTIGGVAALLVAVALFAAAVAIAPRVLEEDAVAIDQGGRSTALSLLEDTEYGFFSADANVACKVFDPAGTALDVYTLDHDNSDPPQVLGFRSTNAGTYDVACTGTSAITINQSNVSPEWSRSLRMAVTSIPFCVAGLTSTVVGAIWLVARRRRRTRVMMSRLYPLAGATVVPAPPMSAPQPAPAATPTVGYGLAPQQVVYRPLPPPDGGQGV</sequence>
<evidence type="ECO:0000313" key="4">
    <source>
        <dbReference type="Proteomes" id="UP000184291"/>
    </source>
</evidence>
<accession>A0A1M4RXE5</accession>
<keyword evidence="2" id="KW-0472">Membrane</keyword>
<dbReference type="AlphaFoldDB" id="A0A1M4RXE5"/>
<dbReference type="EMBL" id="FQTT01000009">
    <property type="protein sequence ID" value="SHE24638.1"/>
    <property type="molecule type" value="Genomic_DNA"/>
</dbReference>
<organism evidence="3 4">
    <name type="scientific">Actinomyces glycerinitolerans</name>
    <dbReference type="NCBI Taxonomy" id="1892869"/>
    <lineage>
        <taxon>Bacteria</taxon>
        <taxon>Bacillati</taxon>
        <taxon>Actinomycetota</taxon>
        <taxon>Actinomycetes</taxon>
        <taxon>Actinomycetales</taxon>
        <taxon>Actinomycetaceae</taxon>
        <taxon>Actinomyces</taxon>
    </lineage>
</organism>
<evidence type="ECO:0000256" key="1">
    <source>
        <dbReference type="SAM" id="MobiDB-lite"/>
    </source>
</evidence>
<feature type="transmembrane region" description="Helical" evidence="2">
    <location>
        <begin position="160"/>
        <end position="183"/>
    </location>
</feature>
<gene>
    <name evidence="3" type="ORF">ACGLYG10_0846</name>
</gene>
<keyword evidence="2" id="KW-0812">Transmembrane</keyword>
<dbReference type="Proteomes" id="UP000184291">
    <property type="component" value="Unassembled WGS sequence"/>
</dbReference>
<reference evidence="4" key="1">
    <citation type="submission" date="2016-09" db="EMBL/GenBank/DDBJ databases">
        <authorList>
            <person name="Strepis N."/>
        </authorList>
    </citation>
    <scope>NUCLEOTIDE SEQUENCE [LARGE SCALE GENOMIC DNA]</scope>
</reference>
<feature type="region of interest" description="Disordered" evidence="1">
    <location>
        <begin position="1"/>
        <end position="24"/>
    </location>
</feature>
<evidence type="ECO:0000256" key="2">
    <source>
        <dbReference type="SAM" id="Phobius"/>
    </source>
</evidence>
<proteinExistence type="predicted"/>
<protein>
    <submittedName>
        <fullName evidence="3">Uncharacterized protein</fullName>
    </submittedName>
</protein>
<keyword evidence="2" id="KW-1133">Transmembrane helix</keyword>
<name>A0A1M4RXE5_9ACTO</name>